<dbReference type="Gene3D" id="3.50.30.30">
    <property type="match status" value="1"/>
</dbReference>
<dbReference type="InterPro" id="IPR007365">
    <property type="entry name" value="TFR-like_dimer_dom"/>
</dbReference>
<dbReference type="InterPro" id="IPR036757">
    <property type="entry name" value="TFR-like_dimer_dom_sf"/>
</dbReference>
<dbReference type="SUPFAM" id="SSF52025">
    <property type="entry name" value="PA domain"/>
    <property type="match status" value="1"/>
</dbReference>
<dbReference type="Pfam" id="PF02225">
    <property type="entry name" value="PA"/>
    <property type="match status" value="1"/>
</dbReference>
<dbReference type="Proteomes" id="UP000274756">
    <property type="component" value="Unassembled WGS sequence"/>
</dbReference>
<evidence type="ECO:0000313" key="8">
    <source>
        <dbReference type="Proteomes" id="UP000274756"/>
    </source>
</evidence>
<dbReference type="CDD" id="cd02121">
    <property type="entry name" value="PA_GCPII_like"/>
    <property type="match status" value="1"/>
</dbReference>
<dbReference type="SUPFAM" id="SSF47672">
    <property type="entry name" value="Transferrin receptor-like dimerisation domain"/>
    <property type="match status" value="1"/>
</dbReference>
<dbReference type="InterPro" id="IPR007484">
    <property type="entry name" value="Peptidase_M28"/>
</dbReference>
<keyword evidence="2" id="KW-0472">Membrane</keyword>
<feature type="domain" description="PA" evidence="3">
    <location>
        <begin position="196"/>
        <end position="282"/>
    </location>
</feature>
<proteinExistence type="inferred from homology"/>
<feature type="domain" description="Transferrin receptor-like dimerisation" evidence="4">
    <location>
        <begin position="657"/>
        <end position="773"/>
    </location>
</feature>
<dbReference type="WBParaSite" id="DME_0000536101-mRNA-1">
    <property type="protein sequence ID" value="DME_0000536101-mRNA-1"/>
    <property type="gene ID" value="DME_0000536101"/>
</dbReference>
<evidence type="ECO:0000313" key="9">
    <source>
        <dbReference type="WBParaSite" id="DME_0000536101-mRNA-1"/>
    </source>
</evidence>
<dbReference type="GO" id="GO:0004180">
    <property type="term" value="F:carboxypeptidase activity"/>
    <property type="evidence" value="ECO:0007669"/>
    <property type="project" value="TreeGrafter"/>
</dbReference>
<protein>
    <submittedName>
        <fullName evidence="9">N-acetylated-alpha-linked acidic dipeptidase 2</fullName>
    </submittedName>
</protein>
<evidence type="ECO:0000259" key="4">
    <source>
        <dbReference type="Pfam" id="PF04253"/>
    </source>
</evidence>
<dbReference type="STRING" id="318479.A0A0N4UDF3"/>
<evidence type="ECO:0000259" key="3">
    <source>
        <dbReference type="Pfam" id="PF02225"/>
    </source>
</evidence>
<name>A0A0N4UDF3_DRAME</name>
<evidence type="ECO:0000256" key="2">
    <source>
        <dbReference type="SAM" id="Phobius"/>
    </source>
</evidence>
<dbReference type="InterPro" id="IPR003137">
    <property type="entry name" value="PA_domain"/>
</dbReference>
<keyword evidence="8" id="KW-1185">Reference proteome</keyword>
<dbReference type="Pfam" id="PF04389">
    <property type="entry name" value="Peptidase_M28"/>
    <property type="match status" value="1"/>
</dbReference>
<dbReference type="SUPFAM" id="SSF53187">
    <property type="entry name" value="Zn-dependent exopeptidases"/>
    <property type="match status" value="1"/>
</dbReference>
<dbReference type="InterPro" id="IPR046450">
    <property type="entry name" value="PA_dom_sf"/>
</dbReference>
<dbReference type="EMBL" id="UYYG01001177">
    <property type="protein sequence ID" value="VDN59187.1"/>
    <property type="molecule type" value="Genomic_DNA"/>
</dbReference>
<dbReference type="PANTHER" id="PTHR10404">
    <property type="entry name" value="N-ACETYLATED-ALPHA-LINKED ACIDIC DIPEPTIDASE"/>
    <property type="match status" value="1"/>
</dbReference>
<dbReference type="AlphaFoldDB" id="A0A0N4UDF3"/>
<keyword evidence="2" id="KW-0812">Transmembrane</keyword>
<reference evidence="9" key="1">
    <citation type="submission" date="2017-02" db="UniProtKB">
        <authorList>
            <consortium name="WormBaseParasite"/>
        </authorList>
    </citation>
    <scope>IDENTIFICATION</scope>
</reference>
<dbReference type="OrthoDB" id="5841748at2759"/>
<evidence type="ECO:0000313" key="6">
    <source>
        <dbReference type="EMBL" id="VDN59187.1"/>
    </source>
</evidence>
<dbReference type="Proteomes" id="UP000038040">
    <property type="component" value="Unplaced"/>
</dbReference>
<dbReference type="InterPro" id="IPR039373">
    <property type="entry name" value="Peptidase_M28B"/>
</dbReference>
<dbReference type="Gene3D" id="3.40.630.10">
    <property type="entry name" value="Zn peptidases"/>
    <property type="match status" value="1"/>
</dbReference>
<dbReference type="FunFam" id="3.40.630.10:FF:000101">
    <property type="entry name" value="N-acetylated alpha-linked acidic dipeptidase like 1"/>
    <property type="match status" value="1"/>
</dbReference>
<sequence length="791" mass="90069">MKSNASTNNMNLDLVKNSDLKRVLTANDIIVPLLLCTILLLSLLTSGLLVTLIVLLSRITRNGLSQTEQPSLITGNIGNFMNNTLSQDLQKQNHIREILMTAFRPLNIRDNIRWLSEKIHVAGTDENTELMKKIAAKYKIYGYEVEIYEYTVLLNYPNYEKPNRIEYRNNQQWIEISNGLADILGSSEAVSQVDVEGNIVYVNYGMLDDYLQLEKLGINLKGKIVLCRYGGIYRGDKIQLAQDRGAIGVILYSDPFDYAKDVNQGRTYPEQIWLPPSAAQRGTLLKTEGDPETPFLPSKHYVYRIENDESLRNRQIIPNIPVMPIGYRDAIKIMMELNGPQVKYASWRGSMNVTYRITGSSTFRLSVNSIFARRKIINVIATLRGNEEPDRYVLLGNHVDAWVKGSIDPSSATGTLLEMARVLSWTVAERKWRPRRTIMFCQWDAEEFGLIGSTEWVEEFMKPLQQRAVAVINVDNISGNTTLSVKAVPLLYRAVVNAASKIPTGSISEFIAGRMTLLDSWKFYSPLNSLPGDKTIPSIGIPGFGSDFQRFISYLGVPVVDIKFENAPIYAYMLYHTMYEIPWTIEHLIDRNFNTFTAVGRLWLELARNLADSLIIPFNVHDYSLMIHKFVSKLDQQIRNTGITKLLIANDYNNIINNLMDAVKRFQTAAKIIHTIVEYVNSGQESISSKQLEMINSRLVNVERAFIVERGIYSDHAEYRHVIFSSSRLDEYGGVIFASVMDPIIKLKNAYLRGDFDDQKKWMKNVKLALMNVQYCIESAILILNLEGFYD</sequence>
<evidence type="ECO:0000313" key="7">
    <source>
        <dbReference type="Proteomes" id="UP000038040"/>
    </source>
</evidence>
<dbReference type="Pfam" id="PF04253">
    <property type="entry name" value="TFR_dimer"/>
    <property type="match status" value="1"/>
</dbReference>
<dbReference type="Gene3D" id="1.20.930.40">
    <property type="entry name" value="Transferrin receptor-like, dimerisation domain"/>
    <property type="match status" value="1"/>
</dbReference>
<reference evidence="6 8" key="2">
    <citation type="submission" date="2018-11" db="EMBL/GenBank/DDBJ databases">
        <authorList>
            <consortium name="Pathogen Informatics"/>
        </authorList>
    </citation>
    <scope>NUCLEOTIDE SEQUENCE [LARGE SCALE GENOMIC DNA]</scope>
</reference>
<feature type="transmembrane region" description="Helical" evidence="2">
    <location>
        <begin position="29"/>
        <end position="56"/>
    </location>
</feature>
<feature type="domain" description="Peptidase M28" evidence="5">
    <location>
        <begin position="378"/>
        <end position="580"/>
    </location>
</feature>
<dbReference type="PANTHER" id="PTHR10404:SF46">
    <property type="entry name" value="VACUOLAR PROTEIN SORTING-ASSOCIATED PROTEIN 70"/>
    <property type="match status" value="1"/>
</dbReference>
<keyword evidence="2" id="KW-1133">Transmembrane helix</keyword>
<evidence type="ECO:0000256" key="1">
    <source>
        <dbReference type="ARBA" id="ARBA00005634"/>
    </source>
</evidence>
<evidence type="ECO:0000259" key="5">
    <source>
        <dbReference type="Pfam" id="PF04389"/>
    </source>
</evidence>
<organism evidence="7 9">
    <name type="scientific">Dracunculus medinensis</name>
    <name type="common">Guinea worm</name>
    <dbReference type="NCBI Taxonomy" id="318479"/>
    <lineage>
        <taxon>Eukaryota</taxon>
        <taxon>Metazoa</taxon>
        <taxon>Ecdysozoa</taxon>
        <taxon>Nematoda</taxon>
        <taxon>Chromadorea</taxon>
        <taxon>Rhabditida</taxon>
        <taxon>Spirurina</taxon>
        <taxon>Dracunculoidea</taxon>
        <taxon>Dracunculidae</taxon>
        <taxon>Dracunculus</taxon>
    </lineage>
</organism>
<comment type="similarity">
    <text evidence="1">Belongs to the peptidase M28 family. M28B subfamily.</text>
</comment>
<gene>
    <name evidence="6" type="ORF">DME_LOCUS9160</name>
</gene>
<accession>A0A0N4UDF3</accession>